<gene>
    <name evidence="1" type="ORF">TCM_002592</name>
</gene>
<dbReference type="InParanoid" id="A0A061DM00"/>
<reference evidence="1 2" key="1">
    <citation type="journal article" date="2013" name="Genome Biol.">
        <title>The genome sequence of the most widely cultivated cacao type and its use to identify candidate genes regulating pod color.</title>
        <authorList>
            <person name="Motamayor J.C."/>
            <person name="Mockaitis K."/>
            <person name="Schmutz J."/>
            <person name="Haiminen N."/>
            <person name="Iii D.L."/>
            <person name="Cornejo O."/>
            <person name="Findley S.D."/>
            <person name="Zheng P."/>
            <person name="Utro F."/>
            <person name="Royaert S."/>
            <person name="Saski C."/>
            <person name="Jenkins J."/>
            <person name="Podicheti R."/>
            <person name="Zhao M."/>
            <person name="Scheffler B.E."/>
            <person name="Stack J.C."/>
            <person name="Feltus F.A."/>
            <person name="Mustiga G.M."/>
            <person name="Amores F."/>
            <person name="Phillips W."/>
            <person name="Marelli J.P."/>
            <person name="May G.D."/>
            <person name="Shapiro H."/>
            <person name="Ma J."/>
            <person name="Bustamante C.D."/>
            <person name="Schnell R.J."/>
            <person name="Main D."/>
            <person name="Gilbert D."/>
            <person name="Parida L."/>
            <person name="Kuhn D.N."/>
        </authorList>
    </citation>
    <scope>NUCLEOTIDE SEQUENCE [LARGE SCALE GENOMIC DNA]</scope>
    <source>
        <strain evidence="2">cv. Matina 1-6</strain>
    </source>
</reference>
<dbReference type="EMBL" id="CM001879">
    <property type="protein sequence ID" value="EOX93685.1"/>
    <property type="molecule type" value="Genomic_DNA"/>
</dbReference>
<dbReference type="HOGENOM" id="CLU_2531972_0_0_1"/>
<dbReference type="Proteomes" id="UP000026915">
    <property type="component" value="Chromosome 1"/>
</dbReference>
<protein>
    <recommendedName>
        <fullName evidence="3">Reverse transcriptase zinc-binding domain-containing protein</fullName>
    </recommendedName>
</protein>
<sequence length="84" mass="9879">MLLSSAFMDQSTVWRKVRLGYTPYRIELFVWQLMWEKVAMKDELARRGLLEEDETLCVLCWWKFNMDWAHSSGSGQAGIRVCSS</sequence>
<accession>A0A061DM00</accession>
<evidence type="ECO:0000313" key="2">
    <source>
        <dbReference type="Proteomes" id="UP000026915"/>
    </source>
</evidence>
<dbReference type="Gramene" id="EOX93685">
    <property type="protein sequence ID" value="EOX93685"/>
    <property type="gene ID" value="TCM_002592"/>
</dbReference>
<organism evidence="1 2">
    <name type="scientific">Theobroma cacao</name>
    <name type="common">Cacao</name>
    <name type="synonym">Cocoa</name>
    <dbReference type="NCBI Taxonomy" id="3641"/>
    <lineage>
        <taxon>Eukaryota</taxon>
        <taxon>Viridiplantae</taxon>
        <taxon>Streptophyta</taxon>
        <taxon>Embryophyta</taxon>
        <taxon>Tracheophyta</taxon>
        <taxon>Spermatophyta</taxon>
        <taxon>Magnoliopsida</taxon>
        <taxon>eudicotyledons</taxon>
        <taxon>Gunneridae</taxon>
        <taxon>Pentapetalae</taxon>
        <taxon>rosids</taxon>
        <taxon>malvids</taxon>
        <taxon>Malvales</taxon>
        <taxon>Malvaceae</taxon>
        <taxon>Byttnerioideae</taxon>
        <taxon>Theobroma</taxon>
    </lineage>
</organism>
<name>A0A061DM00_THECC</name>
<proteinExistence type="predicted"/>
<evidence type="ECO:0000313" key="1">
    <source>
        <dbReference type="EMBL" id="EOX93685.1"/>
    </source>
</evidence>
<keyword evidence="2" id="KW-1185">Reference proteome</keyword>
<evidence type="ECO:0008006" key="3">
    <source>
        <dbReference type="Google" id="ProtNLM"/>
    </source>
</evidence>
<dbReference type="AlphaFoldDB" id="A0A061DM00"/>